<sequence length="452" mass="51357">MPSGLMQQDFIPECTEPGSFGYNPSFERLNAVVAKANFFLAHNPGVAIVSCETIRHRVEKDGQLKKPSNLSFTQYGSEITGCYVDGLRMWLTPPDTREKSTAKEGNAIQIEYFHVLPQCGKESAVQDTMNTLTTKLSNQLSSRQLQGRLLAVEAIDVRGVKQPELLDAEAATLTAAENPHSNSVMTFLRVWWQREQGSSGSRFSVGMATFVPELNLDTHETFIGGKEYKHLNRSNVEQYSKVMAYVNSWREQMPQNSQILNIKTYSTRIEKDGSFDCHSTYKKVFREPKWGHRHLRFIRIFFVTPISEEDPPPPYPFAIPPLTYKVFQPEAVKKSFFSGKSPFESKAILLEKLDRWIRLTEAKVISVETVAYKAFTGEETEFGTENMCTKDSYHHEKNRGYVPDDEKYVIVYRVFMEGTYPDPPGFDTPSAVDDSQHAAEEKPSDCPSAKYM</sequence>
<protein>
    <submittedName>
        <fullName evidence="2">Uncharacterized protein</fullName>
    </submittedName>
</protein>
<evidence type="ECO:0000256" key="1">
    <source>
        <dbReference type="SAM" id="MobiDB-lite"/>
    </source>
</evidence>
<dbReference type="OrthoDB" id="6283821at2759"/>
<dbReference type="EMBL" id="BDGG01000014">
    <property type="protein sequence ID" value="GAV06871.1"/>
    <property type="molecule type" value="Genomic_DNA"/>
</dbReference>
<evidence type="ECO:0000313" key="3">
    <source>
        <dbReference type="Proteomes" id="UP000186922"/>
    </source>
</evidence>
<dbReference type="STRING" id="947166.A0A1D1W0F1"/>
<evidence type="ECO:0000313" key="2">
    <source>
        <dbReference type="EMBL" id="GAV06871.1"/>
    </source>
</evidence>
<gene>
    <name evidence="2" type="primary">RvY_16786</name>
    <name evidence="2" type="synonym">RvY_16786.1</name>
    <name evidence="2" type="ORF">RvY_16786-1</name>
</gene>
<feature type="region of interest" description="Disordered" evidence="1">
    <location>
        <begin position="424"/>
        <end position="452"/>
    </location>
</feature>
<dbReference type="Proteomes" id="UP000186922">
    <property type="component" value="Unassembled WGS sequence"/>
</dbReference>
<comment type="caution">
    <text evidence="2">The sequence shown here is derived from an EMBL/GenBank/DDBJ whole genome shotgun (WGS) entry which is preliminary data.</text>
</comment>
<name>A0A1D1W0F1_RAMVA</name>
<keyword evidence="3" id="KW-1185">Reference proteome</keyword>
<dbReference type="AlphaFoldDB" id="A0A1D1W0F1"/>
<feature type="compositionally biased region" description="Basic and acidic residues" evidence="1">
    <location>
        <begin position="434"/>
        <end position="444"/>
    </location>
</feature>
<reference evidence="2 3" key="1">
    <citation type="journal article" date="2016" name="Nat. Commun.">
        <title>Extremotolerant tardigrade genome and improved radiotolerance of human cultured cells by tardigrade-unique protein.</title>
        <authorList>
            <person name="Hashimoto T."/>
            <person name="Horikawa D.D."/>
            <person name="Saito Y."/>
            <person name="Kuwahara H."/>
            <person name="Kozuka-Hata H."/>
            <person name="Shin-I T."/>
            <person name="Minakuchi Y."/>
            <person name="Ohishi K."/>
            <person name="Motoyama A."/>
            <person name="Aizu T."/>
            <person name="Enomoto A."/>
            <person name="Kondo K."/>
            <person name="Tanaka S."/>
            <person name="Hara Y."/>
            <person name="Koshikawa S."/>
            <person name="Sagara H."/>
            <person name="Miura T."/>
            <person name="Yokobori S."/>
            <person name="Miyagawa K."/>
            <person name="Suzuki Y."/>
            <person name="Kubo T."/>
            <person name="Oyama M."/>
            <person name="Kohara Y."/>
            <person name="Fujiyama A."/>
            <person name="Arakawa K."/>
            <person name="Katayama T."/>
            <person name="Toyoda A."/>
            <person name="Kunieda T."/>
        </authorList>
    </citation>
    <scope>NUCLEOTIDE SEQUENCE [LARGE SCALE GENOMIC DNA]</scope>
    <source>
        <strain evidence="2 3">YOKOZUNA-1</strain>
    </source>
</reference>
<proteinExistence type="predicted"/>
<accession>A0A1D1W0F1</accession>
<organism evidence="2 3">
    <name type="scientific">Ramazzottius varieornatus</name>
    <name type="common">Water bear</name>
    <name type="synonym">Tardigrade</name>
    <dbReference type="NCBI Taxonomy" id="947166"/>
    <lineage>
        <taxon>Eukaryota</taxon>
        <taxon>Metazoa</taxon>
        <taxon>Ecdysozoa</taxon>
        <taxon>Tardigrada</taxon>
        <taxon>Eutardigrada</taxon>
        <taxon>Parachela</taxon>
        <taxon>Hypsibioidea</taxon>
        <taxon>Ramazzottiidae</taxon>
        <taxon>Ramazzottius</taxon>
    </lineage>
</organism>